<feature type="compositionally biased region" description="Low complexity" evidence="7">
    <location>
        <begin position="659"/>
        <end position="674"/>
    </location>
</feature>
<feature type="region of interest" description="Disordered" evidence="7">
    <location>
        <begin position="511"/>
        <end position="609"/>
    </location>
</feature>
<evidence type="ECO:0000259" key="8">
    <source>
        <dbReference type="PROSITE" id="PS50011"/>
    </source>
</evidence>
<dbReference type="PANTHER" id="PTHR24058">
    <property type="entry name" value="DUAL SPECIFICITY PROTEIN KINASE"/>
    <property type="match status" value="1"/>
</dbReference>
<evidence type="ECO:0000256" key="5">
    <source>
        <dbReference type="ARBA" id="ARBA00022777"/>
    </source>
</evidence>
<feature type="compositionally biased region" description="Gly residues" evidence="7">
    <location>
        <begin position="889"/>
        <end position="900"/>
    </location>
</feature>
<feature type="region of interest" description="Disordered" evidence="7">
    <location>
        <begin position="321"/>
        <end position="496"/>
    </location>
</feature>
<dbReference type="Pfam" id="PF00069">
    <property type="entry name" value="Pkinase"/>
    <property type="match status" value="1"/>
</dbReference>
<evidence type="ECO:0000256" key="2">
    <source>
        <dbReference type="ARBA" id="ARBA00022553"/>
    </source>
</evidence>
<gene>
    <name evidence="9" type="ORF">D9Q98_003770</name>
</gene>
<feature type="compositionally biased region" description="Low complexity" evidence="7">
    <location>
        <begin position="175"/>
        <end position="188"/>
    </location>
</feature>
<dbReference type="AlphaFoldDB" id="A0A9D4TQH1"/>
<reference evidence="9" key="2">
    <citation type="submission" date="2020-11" db="EMBL/GenBank/DDBJ databases">
        <authorList>
            <person name="Cecchin M."/>
            <person name="Marcolungo L."/>
            <person name="Rossato M."/>
            <person name="Girolomoni L."/>
            <person name="Cosentino E."/>
            <person name="Cuine S."/>
            <person name="Li-Beisson Y."/>
            <person name="Delledonne M."/>
            <person name="Ballottari M."/>
        </authorList>
    </citation>
    <scope>NUCLEOTIDE SEQUENCE</scope>
    <source>
        <strain evidence="9">211/11P</strain>
        <tissue evidence="9">Whole cell</tissue>
    </source>
</reference>
<feature type="compositionally biased region" description="Basic and acidic residues" evidence="7">
    <location>
        <begin position="435"/>
        <end position="449"/>
    </location>
</feature>
<dbReference type="Gene3D" id="1.10.510.10">
    <property type="entry name" value="Transferase(Phosphotransferase) domain 1"/>
    <property type="match status" value="1"/>
</dbReference>
<evidence type="ECO:0000256" key="6">
    <source>
        <dbReference type="ARBA" id="ARBA00022840"/>
    </source>
</evidence>
<keyword evidence="6" id="KW-0067">ATP-binding</keyword>
<sequence>MESPPESSGSQLLHSLNAVVNFLHTEGFYAAEEVLLGEIENRYPAPDALSPRRGTAASQASSGSGGGRAAAADQQSPDAHPHQQHQRPHQHQDQQQHHHHHQRHQPQEHHAANHAVSEDSGSPRGSGGAAPTPPAVVDLQPALSGAAVLTPLATADSMESAEKVLEAWRSKSTTPAASPKKAAVLSSPSSPPAAPKSWRGLMGLPADGASGGGGGEGRPPSGGGDGHGSEAAAHDGGGGGGGDGCGGGDHDHDRNDAHVDTGPGVGSDGDEWEGEDDPGYTRVDVVGQEAALGLELHQRSEAEGVEAAMGRHASIDLGLLNRQLHGPGGTSSVASSQQSPFHQPQQYHQQQLQYQQQQYQQQQYQPVSSGADHWRGSAQLLLPPGVPELPGQRDGSVPPAQQQQQQQQGEQGEQEVDQGKVGKEGKEGRRRRQVQRRESAAAAAARDDSPWGSIGDSDSGVLVGSPEQRPPTSGHKRSSSYARRQAGTAQWVFDRANSSDAVAYRSLLTHLDRPSAGRQPRQGAPAQLEATGQQQQQQEEQEEQQEAAPLQPASAEGPGGAAEGEAGGEGEGEGEAAARREGEGEAGVRGDAPRPPLHHQESISRVSSLGESMLQEAAALCLSDMAAPQQALQQQQQQQGQEPSQRQQQQADEQRQRNEQQQQQQQQGAGLLSQDWQHRLPPLPPQSVQQQQQQQQQQPTTGGVIDAAGPESGPVQAQQQQGQLLPALRTAPAVVVAAAWGGGSAGGSQQHSLGRSTAADTTGGVRGSEGECSSPRGDSSAHTHTPDATSLIDYSDPCADPFSFPVTPPSEVAPPPDPAPLFGSWASFKSSPDRKSGGLGGYGTEDESTPARRRYQQQAAVAAAAAAAKEASSGAVQRSIKFPPLGAGAPLGPGGGGPLRGYGSSSQLLGYSTPPRPLADEELVLGADYDQEYFDGKYEVLNLKVVHRRHCTGFEQARELPLHIDDLIAGRYQIVDLLGQAAFSRAVQALDLKTGALVCLKIIKNNKDYFDQGLDEVKLLQYVNAADPRDECGLLRLHDFFYFKEHLVLVTELLRANLYEFQKYNRESGDQPYFTLPRIQSIARQVLTSLCFLHRLGLVHADLKPENILVKSYSQCRVKVIDLGSSCFLTDHLSSYVQSRSYRAPEVIVGLPYDQKVDVWSLGCILAELATGRVLLQNESVATLLARLQGILGPLPRWMLHRGRYAHKYFLRDGRIFEKNSHTGRYEYLRPRATSLARRVPQADDGMLSFLRELLQVEPAKRLSAAEALQHPWLHSQYQ</sequence>
<feature type="compositionally biased region" description="Low complexity" evidence="7">
    <location>
        <begin position="52"/>
        <end position="62"/>
    </location>
</feature>
<dbReference type="PROSITE" id="PS50011">
    <property type="entry name" value="PROTEIN_KINASE_DOM"/>
    <property type="match status" value="1"/>
</dbReference>
<dbReference type="InterPro" id="IPR011009">
    <property type="entry name" value="Kinase-like_dom_sf"/>
</dbReference>
<keyword evidence="1" id="KW-0723">Serine/threonine-protein kinase</keyword>
<feature type="compositionally biased region" description="Low complexity" evidence="7">
    <location>
        <begin position="526"/>
        <end position="538"/>
    </location>
</feature>
<feature type="compositionally biased region" description="Basic and acidic residues" evidence="7">
    <location>
        <begin position="576"/>
        <end position="602"/>
    </location>
</feature>
<dbReference type="SMART" id="SM00220">
    <property type="entry name" value="S_TKc"/>
    <property type="match status" value="1"/>
</dbReference>
<comment type="caution">
    <text evidence="9">The sequence shown here is derived from an EMBL/GenBank/DDBJ whole genome shotgun (WGS) entry which is preliminary data.</text>
</comment>
<dbReference type="OrthoDB" id="9332038at2759"/>
<dbReference type="Proteomes" id="UP001055712">
    <property type="component" value="Unassembled WGS sequence"/>
</dbReference>
<dbReference type="PANTHER" id="PTHR24058:SF124">
    <property type="entry name" value="PROTEIN KINASE SUPERFAMILY PROTEIN"/>
    <property type="match status" value="1"/>
</dbReference>
<reference evidence="9" key="1">
    <citation type="journal article" date="2019" name="Plant J.">
        <title>Chlorella vulgaris genome assembly and annotation reveals the molecular basis for metabolic acclimation to high light conditions.</title>
        <authorList>
            <person name="Cecchin M."/>
            <person name="Marcolungo L."/>
            <person name="Rossato M."/>
            <person name="Girolomoni L."/>
            <person name="Cosentino E."/>
            <person name="Cuine S."/>
            <person name="Li-Beisson Y."/>
            <person name="Delledonne M."/>
            <person name="Ballottari M."/>
        </authorList>
    </citation>
    <scope>NUCLEOTIDE SEQUENCE</scope>
    <source>
        <strain evidence="9">211/11P</strain>
    </source>
</reference>
<evidence type="ECO:0000256" key="3">
    <source>
        <dbReference type="ARBA" id="ARBA00022679"/>
    </source>
</evidence>
<feature type="compositionally biased region" description="Low complexity" evidence="7">
    <location>
        <begin position="335"/>
        <end position="366"/>
    </location>
</feature>
<evidence type="ECO:0000256" key="7">
    <source>
        <dbReference type="SAM" id="MobiDB-lite"/>
    </source>
</evidence>
<keyword evidence="3" id="KW-0808">Transferase</keyword>
<dbReference type="SUPFAM" id="SSF56112">
    <property type="entry name" value="Protein kinase-like (PK-like)"/>
    <property type="match status" value="1"/>
</dbReference>
<dbReference type="FunFam" id="1.10.510.10:FF:000380">
    <property type="entry name" value="Serine/threonine-protein kinase ppk15"/>
    <property type="match status" value="1"/>
</dbReference>
<keyword evidence="4" id="KW-0547">Nucleotide-binding</keyword>
<evidence type="ECO:0000313" key="9">
    <source>
        <dbReference type="EMBL" id="KAI3432208.1"/>
    </source>
</evidence>
<dbReference type="CDD" id="cd14133">
    <property type="entry name" value="PKc_DYRK_like"/>
    <property type="match status" value="1"/>
</dbReference>
<feature type="compositionally biased region" description="Pro residues" evidence="7">
    <location>
        <begin position="806"/>
        <end position="819"/>
    </location>
</feature>
<feature type="compositionally biased region" description="Gly residues" evidence="7">
    <location>
        <begin position="209"/>
        <end position="226"/>
    </location>
</feature>
<feature type="compositionally biased region" description="Basic and acidic residues" evidence="7">
    <location>
        <begin position="248"/>
        <end position="259"/>
    </location>
</feature>
<dbReference type="Gene3D" id="3.30.200.20">
    <property type="entry name" value="Phosphorylase Kinase, domain 1"/>
    <property type="match status" value="1"/>
</dbReference>
<dbReference type="InterPro" id="IPR050494">
    <property type="entry name" value="Ser_Thr_dual-spec_kinase"/>
</dbReference>
<dbReference type="PROSITE" id="PS00108">
    <property type="entry name" value="PROTEIN_KINASE_ST"/>
    <property type="match status" value="1"/>
</dbReference>
<feature type="compositionally biased region" description="Low complexity" evidence="7">
    <location>
        <begin position="629"/>
        <end position="651"/>
    </location>
</feature>
<dbReference type="InterPro" id="IPR000719">
    <property type="entry name" value="Prot_kinase_dom"/>
</dbReference>
<feature type="compositionally biased region" description="Low complexity" evidence="7">
    <location>
        <begin position="713"/>
        <end position="724"/>
    </location>
</feature>
<dbReference type="GO" id="GO:0005524">
    <property type="term" value="F:ATP binding"/>
    <property type="evidence" value="ECO:0007669"/>
    <property type="project" value="UniProtKB-KW"/>
</dbReference>
<proteinExistence type="predicted"/>
<feature type="region of interest" description="Disordered" evidence="7">
    <location>
        <begin position="44"/>
        <end position="138"/>
    </location>
</feature>
<evidence type="ECO:0000256" key="1">
    <source>
        <dbReference type="ARBA" id="ARBA00022527"/>
    </source>
</evidence>
<name>A0A9D4TQH1_CHLVU</name>
<feature type="region of interest" description="Disordered" evidence="7">
    <location>
        <begin position="627"/>
        <end position="724"/>
    </location>
</feature>
<feature type="region of interest" description="Disordered" evidence="7">
    <location>
        <begin position="166"/>
        <end position="280"/>
    </location>
</feature>
<feature type="compositionally biased region" description="Low complexity" evidence="7">
    <location>
        <begin position="686"/>
        <end position="699"/>
    </location>
</feature>
<feature type="compositionally biased region" description="Acidic residues" evidence="7">
    <location>
        <begin position="268"/>
        <end position="278"/>
    </location>
</feature>
<feature type="compositionally biased region" description="Basic and acidic residues" evidence="7">
    <location>
        <begin position="417"/>
        <end position="427"/>
    </location>
</feature>
<protein>
    <recommendedName>
        <fullName evidence="8">Protein kinase domain-containing protein</fullName>
    </recommendedName>
</protein>
<feature type="region of interest" description="Disordered" evidence="7">
    <location>
        <begin position="887"/>
        <end position="906"/>
    </location>
</feature>
<feature type="compositionally biased region" description="Low complexity" evidence="7">
    <location>
        <begin position="546"/>
        <end position="556"/>
    </location>
</feature>
<organism evidence="9 10">
    <name type="scientific">Chlorella vulgaris</name>
    <name type="common">Green alga</name>
    <dbReference type="NCBI Taxonomy" id="3077"/>
    <lineage>
        <taxon>Eukaryota</taxon>
        <taxon>Viridiplantae</taxon>
        <taxon>Chlorophyta</taxon>
        <taxon>core chlorophytes</taxon>
        <taxon>Trebouxiophyceae</taxon>
        <taxon>Chlorellales</taxon>
        <taxon>Chlorellaceae</taxon>
        <taxon>Chlorella clade</taxon>
        <taxon>Chlorella</taxon>
    </lineage>
</organism>
<dbReference type="EMBL" id="SIDB01000005">
    <property type="protein sequence ID" value="KAI3432208.1"/>
    <property type="molecule type" value="Genomic_DNA"/>
</dbReference>
<feature type="region of interest" description="Disordered" evidence="7">
    <location>
        <begin position="741"/>
        <end position="856"/>
    </location>
</feature>
<feature type="compositionally biased region" description="Gly residues" evidence="7">
    <location>
        <begin position="235"/>
        <end position="247"/>
    </location>
</feature>
<accession>A0A9D4TQH1</accession>
<dbReference type="InterPro" id="IPR008271">
    <property type="entry name" value="Ser/Thr_kinase_AS"/>
</dbReference>
<evidence type="ECO:0000256" key="4">
    <source>
        <dbReference type="ARBA" id="ARBA00022741"/>
    </source>
</evidence>
<keyword evidence="2" id="KW-0597">Phosphoprotein</keyword>
<feature type="compositionally biased region" description="Low complexity" evidence="7">
    <location>
        <begin position="401"/>
        <end position="411"/>
    </location>
</feature>
<keyword evidence="5" id="KW-0418">Kinase</keyword>
<dbReference type="GO" id="GO:0004674">
    <property type="term" value="F:protein serine/threonine kinase activity"/>
    <property type="evidence" value="ECO:0007669"/>
    <property type="project" value="UniProtKB-KW"/>
</dbReference>
<feature type="domain" description="Protein kinase" evidence="8">
    <location>
        <begin position="972"/>
        <end position="1274"/>
    </location>
</feature>
<evidence type="ECO:0000313" key="10">
    <source>
        <dbReference type="Proteomes" id="UP001055712"/>
    </source>
</evidence>
<keyword evidence="10" id="KW-1185">Reference proteome</keyword>
<feature type="compositionally biased region" description="Polar residues" evidence="7">
    <location>
        <begin position="749"/>
        <end position="760"/>
    </location>
</feature>